<evidence type="ECO:0000313" key="3">
    <source>
        <dbReference type="Proteomes" id="UP001149954"/>
    </source>
</evidence>
<organism evidence="2 3">
    <name type="scientific">Penicillium fimorum</name>
    <dbReference type="NCBI Taxonomy" id="1882269"/>
    <lineage>
        <taxon>Eukaryota</taxon>
        <taxon>Fungi</taxon>
        <taxon>Dikarya</taxon>
        <taxon>Ascomycota</taxon>
        <taxon>Pezizomycotina</taxon>
        <taxon>Eurotiomycetes</taxon>
        <taxon>Eurotiomycetidae</taxon>
        <taxon>Eurotiales</taxon>
        <taxon>Aspergillaceae</taxon>
        <taxon>Penicillium</taxon>
    </lineage>
</organism>
<proteinExistence type="predicted"/>
<keyword evidence="1" id="KW-0472">Membrane</keyword>
<dbReference type="OrthoDB" id="5242705at2759"/>
<accession>A0A9X0C7R9</accession>
<reference evidence="2" key="2">
    <citation type="journal article" date="2023" name="IMA Fungus">
        <title>Comparative genomic study of the Penicillium genus elucidates a diverse pangenome and 15 lateral gene transfer events.</title>
        <authorList>
            <person name="Petersen C."/>
            <person name="Sorensen T."/>
            <person name="Nielsen M.R."/>
            <person name="Sondergaard T.E."/>
            <person name="Sorensen J.L."/>
            <person name="Fitzpatrick D.A."/>
            <person name="Frisvad J.C."/>
            <person name="Nielsen K.L."/>
        </authorList>
    </citation>
    <scope>NUCLEOTIDE SEQUENCE</scope>
    <source>
        <strain evidence="2">IBT 29495</strain>
    </source>
</reference>
<keyword evidence="1" id="KW-1133">Transmembrane helix</keyword>
<gene>
    <name evidence="2" type="ORF">N7463_001744</name>
</gene>
<keyword evidence="3" id="KW-1185">Reference proteome</keyword>
<evidence type="ECO:0000256" key="1">
    <source>
        <dbReference type="SAM" id="Phobius"/>
    </source>
</evidence>
<dbReference type="AlphaFoldDB" id="A0A9X0C7R9"/>
<dbReference type="PANTHER" id="PTHR35394:SF5">
    <property type="entry name" value="DUF3176 DOMAIN-CONTAINING PROTEIN"/>
    <property type="match status" value="1"/>
</dbReference>
<dbReference type="PANTHER" id="PTHR35394">
    <property type="entry name" value="DUF3176 DOMAIN-CONTAINING PROTEIN"/>
    <property type="match status" value="1"/>
</dbReference>
<sequence length="114" mass="12550">MANVAGAMSNTIRDTPSSFNLASTTGQAMTSMTHVSIHWQWIILPVLVWLLGFVTLSGAIWKTGKATIPTWKNDTIPLLSLYKNDQDEKPPRDEVSETDSVTLYQSEGKMVLPG</sequence>
<dbReference type="Proteomes" id="UP001149954">
    <property type="component" value="Unassembled WGS sequence"/>
</dbReference>
<comment type="caution">
    <text evidence="2">The sequence shown here is derived from an EMBL/GenBank/DDBJ whole genome shotgun (WGS) entry which is preliminary data.</text>
</comment>
<protein>
    <submittedName>
        <fullName evidence="2">Uncharacterized protein</fullName>
    </submittedName>
</protein>
<keyword evidence="1" id="KW-0812">Transmembrane</keyword>
<feature type="transmembrane region" description="Helical" evidence="1">
    <location>
        <begin position="39"/>
        <end position="61"/>
    </location>
</feature>
<name>A0A9X0C7R9_9EURO</name>
<evidence type="ECO:0000313" key="2">
    <source>
        <dbReference type="EMBL" id="KAJ5512192.1"/>
    </source>
</evidence>
<dbReference type="EMBL" id="JAPWDS010000002">
    <property type="protein sequence ID" value="KAJ5512192.1"/>
    <property type="molecule type" value="Genomic_DNA"/>
</dbReference>
<reference evidence="2" key="1">
    <citation type="submission" date="2022-12" db="EMBL/GenBank/DDBJ databases">
        <authorList>
            <person name="Petersen C."/>
        </authorList>
    </citation>
    <scope>NUCLEOTIDE SEQUENCE</scope>
    <source>
        <strain evidence="2">IBT 29495</strain>
    </source>
</reference>